<reference evidence="1 2" key="1">
    <citation type="submission" date="2023-05" db="EMBL/GenBank/DDBJ databases">
        <title>Sedimentitalea sp. nov. JM2-8.</title>
        <authorList>
            <person name="Huang J."/>
        </authorList>
    </citation>
    <scope>NUCLEOTIDE SEQUENCE [LARGE SCALE GENOMIC DNA]</scope>
    <source>
        <strain evidence="1 2">JM2-8</strain>
    </source>
</reference>
<dbReference type="SUPFAM" id="SSF52540">
    <property type="entry name" value="P-loop containing nucleoside triphosphate hydrolases"/>
    <property type="match status" value="1"/>
</dbReference>
<name>A0ABT7FDY3_9RHOB</name>
<dbReference type="Gene3D" id="3.40.50.300">
    <property type="entry name" value="P-loop containing nucleotide triphosphate hydrolases"/>
    <property type="match status" value="1"/>
</dbReference>
<proteinExistence type="predicted"/>
<organism evidence="1 2">
    <name type="scientific">Sedimentitalea xiamensis</name>
    <dbReference type="NCBI Taxonomy" id="3050037"/>
    <lineage>
        <taxon>Bacteria</taxon>
        <taxon>Pseudomonadati</taxon>
        <taxon>Pseudomonadota</taxon>
        <taxon>Alphaproteobacteria</taxon>
        <taxon>Rhodobacterales</taxon>
        <taxon>Paracoccaceae</taxon>
        <taxon>Sedimentitalea</taxon>
    </lineage>
</organism>
<dbReference type="EMBL" id="JASNJE010000007">
    <property type="protein sequence ID" value="MDK3073034.1"/>
    <property type="molecule type" value="Genomic_DNA"/>
</dbReference>
<keyword evidence="2" id="KW-1185">Reference proteome</keyword>
<evidence type="ECO:0008006" key="3">
    <source>
        <dbReference type="Google" id="ProtNLM"/>
    </source>
</evidence>
<gene>
    <name evidence="1" type="ORF">QO034_07930</name>
</gene>
<evidence type="ECO:0000313" key="1">
    <source>
        <dbReference type="EMBL" id="MDK3073034.1"/>
    </source>
</evidence>
<sequence length="234" mass="26187">MQRTGPVPTRFEVLGERSSGTNLTHRLFGRNTALKPARVLGWKHGFPCALAIPEDLAVVCVVRNAVDWALSMHEKPWHATPELQALDFSAFIRAPWQTIIDRPRYFGGVQGMSGQPLQQDRNPLDGAVFANLFKMRNAKLAGLQTYLKRRCTCVFLRLENLQADPRSTLDEVLAGLGHAPRSEAFRPVTKRLGNRFKPAIASRPGPPDRIGHEDLAFLRDQCDPTQEQAMGYGY</sequence>
<accession>A0ABT7FDY3</accession>
<evidence type="ECO:0000313" key="2">
    <source>
        <dbReference type="Proteomes" id="UP001227126"/>
    </source>
</evidence>
<dbReference type="Proteomes" id="UP001227126">
    <property type="component" value="Unassembled WGS sequence"/>
</dbReference>
<protein>
    <recommendedName>
        <fullName evidence="3">Sulfotransferase family protein</fullName>
    </recommendedName>
</protein>
<dbReference type="InterPro" id="IPR027417">
    <property type="entry name" value="P-loop_NTPase"/>
</dbReference>
<comment type="caution">
    <text evidence="1">The sequence shown here is derived from an EMBL/GenBank/DDBJ whole genome shotgun (WGS) entry which is preliminary data.</text>
</comment>
<dbReference type="RefSeq" id="WP_284484973.1">
    <property type="nucleotide sequence ID" value="NZ_JASNJE010000007.1"/>
</dbReference>